<dbReference type="InterPro" id="IPR036388">
    <property type="entry name" value="WH-like_DNA-bd_sf"/>
</dbReference>
<evidence type="ECO:0000256" key="2">
    <source>
        <dbReference type="SAM" id="Phobius"/>
    </source>
</evidence>
<comment type="caution">
    <text evidence="4">The sequence shown here is derived from an EMBL/GenBank/DDBJ whole genome shotgun (WGS) entry which is preliminary data.</text>
</comment>
<feature type="domain" description="HTH luxR-type" evidence="3">
    <location>
        <begin position="854"/>
        <end position="881"/>
    </location>
</feature>
<evidence type="ECO:0000313" key="4">
    <source>
        <dbReference type="EMBL" id="CAH1000712.1"/>
    </source>
</evidence>
<protein>
    <recommendedName>
        <fullName evidence="3">HTH luxR-type domain-containing protein</fullName>
    </recommendedName>
</protein>
<keyword evidence="2" id="KW-0812">Transmembrane</keyword>
<keyword evidence="2" id="KW-1133">Transmembrane helix</keyword>
<dbReference type="Proteomes" id="UP000837803">
    <property type="component" value="Unassembled WGS sequence"/>
</dbReference>
<sequence>MLSITCYPIAAQDTGAAAAYSALTPRVRGFSEVDYGGENQNWDLTQSPDGVMYVANSGGVLRFDGLNWSIHQLPARPTVRTVAWADGRLYVGGYGEFGYFPQRAGRLGAYVSLSARLPIRDRGEEIWNIVPLADSTVAFQSFSHLYWLEGDSLRTELPGSIMFAHGVNDRLLLPITGKGIVERSAKGPGTLLPGSDPSGQPIVGLAGPADHLLVATEDRIYRYRDGGLHPWSSAADSLLTGQQINRLISLRDGRVAVGTIVNGVYVFTAAGVLSYQLRFGNGLSNNTVLSLFEDRSGNLWAGLDRGLDLIARSEPLRFYQSGTHPIGAVYAAAHYGPYIYLGTNQGLYRYDSKAARYSLVAGTAGQVWELRPTPYGLLCGHNDGTFMVEGDRARKISDRSGGWQTLFLPGDSSRVLQATYTGLSLLDLDGRDAGAEVRLEGLLGPIRYIALTGTRELLALHGARGAFRIALSDDWRRISHIDTLSTPDLVRPQLARFGDTLLVQTDEGVFHYLDGRLNRLVTFRGVPLPPTTYVLPGEVEWFVLRPDRITVYRGRQQLAAYALRLRRSYPYLTVVDDSTYLLGLEDGFATYRPEAVADPSLPMYLSVETGDGRDSEGGRLVLPYRENDVRFAYALPALDREVHYRSRLLGFSNEWSEWSVLGVREFTNIPEGNYRYEVEADWYAAVAALDLRVLPPWYRTSIAYLIYTVLLLGLIYFLYRAHHERLARQGRHLEVVRQRQLQRQRIETQNEQLEADNRRKSRELANTTLTLAKKNEMLLNLKEELTGSGGAHAAGGNPQKLLRLINRNLNNEDDWAIFESHFNEVHAEFLQQLRELHPNLPSGDLQLAAYLRMDLSSKDIAPLLHISVRSVENKRYRLRKRMGLAGNVNLNQYLQTLC</sequence>
<feature type="coiled-coil region" evidence="1">
    <location>
        <begin position="736"/>
        <end position="784"/>
    </location>
</feature>
<evidence type="ECO:0000313" key="5">
    <source>
        <dbReference type="Proteomes" id="UP000837803"/>
    </source>
</evidence>
<dbReference type="EMBL" id="CAKLPZ010000002">
    <property type="protein sequence ID" value="CAH1000712.1"/>
    <property type="molecule type" value="Genomic_DNA"/>
</dbReference>
<dbReference type="InterPro" id="IPR013783">
    <property type="entry name" value="Ig-like_fold"/>
</dbReference>
<dbReference type="Pfam" id="PF07494">
    <property type="entry name" value="Reg_prop"/>
    <property type="match status" value="1"/>
</dbReference>
<dbReference type="Gene3D" id="2.130.10.10">
    <property type="entry name" value="YVTN repeat-like/Quinoprotein amine dehydrogenase"/>
    <property type="match status" value="1"/>
</dbReference>
<evidence type="ECO:0000259" key="3">
    <source>
        <dbReference type="PROSITE" id="PS00622"/>
    </source>
</evidence>
<keyword evidence="5" id="KW-1185">Reference proteome</keyword>
<dbReference type="SUPFAM" id="SSF46894">
    <property type="entry name" value="C-terminal effector domain of the bipartite response regulators"/>
    <property type="match status" value="1"/>
</dbReference>
<dbReference type="SMART" id="SM00421">
    <property type="entry name" value="HTH_LUXR"/>
    <property type="match status" value="1"/>
</dbReference>
<dbReference type="PROSITE" id="PS00622">
    <property type="entry name" value="HTH_LUXR_1"/>
    <property type="match status" value="1"/>
</dbReference>
<accession>A0ABM9B1K0</accession>
<dbReference type="InterPro" id="IPR000792">
    <property type="entry name" value="Tscrpt_reg_LuxR_C"/>
</dbReference>
<reference evidence="4" key="1">
    <citation type="submission" date="2021-12" db="EMBL/GenBank/DDBJ databases">
        <authorList>
            <person name="Rodrigo-Torres L."/>
            <person name="Arahal R. D."/>
            <person name="Lucena T."/>
        </authorList>
    </citation>
    <scope>NUCLEOTIDE SEQUENCE</scope>
    <source>
        <strain evidence="4">CECT 8419</strain>
    </source>
</reference>
<keyword evidence="2" id="KW-0472">Membrane</keyword>
<keyword evidence="1" id="KW-0175">Coiled coil</keyword>
<dbReference type="Gene3D" id="2.60.40.10">
    <property type="entry name" value="Immunoglobulins"/>
    <property type="match status" value="1"/>
</dbReference>
<dbReference type="InterPro" id="IPR016032">
    <property type="entry name" value="Sig_transdc_resp-reg_C-effctor"/>
</dbReference>
<dbReference type="Gene3D" id="1.10.10.10">
    <property type="entry name" value="Winged helix-like DNA-binding domain superfamily/Winged helix DNA-binding domain"/>
    <property type="match status" value="1"/>
</dbReference>
<dbReference type="InterPro" id="IPR015943">
    <property type="entry name" value="WD40/YVTN_repeat-like_dom_sf"/>
</dbReference>
<evidence type="ECO:0000256" key="1">
    <source>
        <dbReference type="SAM" id="Coils"/>
    </source>
</evidence>
<feature type="transmembrane region" description="Helical" evidence="2">
    <location>
        <begin position="701"/>
        <end position="719"/>
    </location>
</feature>
<gene>
    <name evidence="4" type="ORF">LEM8419_01846</name>
</gene>
<dbReference type="SUPFAM" id="SSF50952">
    <property type="entry name" value="Soluble quinoprotein glucose dehydrogenase"/>
    <property type="match status" value="1"/>
</dbReference>
<proteinExistence type="predicted"/>
<name>A0ABM9B1K0_9BACT</name>
<organism evidence="4 5">
    <name type="scientific">Neolewinella maritima</name>
    <dbReference type="NCBI Taxonomy" id="1383882"/>
    <lineage>
        <taxon>Bacteria</taxon>
        <taxon>Pseudomonadati</taxon>
        <taxon>Bacteroidota</taxon>
        <taxon>Saprospiria</taxon>
        <taxon>Saprospirales</taxon>
        <taxon>Lewinellaceae</taxon>
        <taxon>Neolewinella</taxon>
    </lineage>
</organism>
<dbReference type="RefSeq" id="WP_238750754.1">
    <property type="nucleotide sequence ID" value="NZ_CAKLPZ010000002.1"/>
</dbReference>
<dbReference type="InterPro" id="IPR011041">
    <property type="entry name" value="Quinoprot_gluc/sorb_DH_b-prop"/>
</dbReference>
<dbReference type="InterPro" id="IPR011110">
    <property type="entry name" value="Reg_prop"/>
</dbReference>